<sequence>NLMMYMFLLRVAPVVPNWSVNILAPHSNVPLRMFFVSTMIGVSVPSWIYVQMGENLNSIKSLDGIDWFSWSNVKLFLAMFLVLMIPRMLTNKSHKRRQHK</sequence>
<evidence type="ECO:0000256" key="3">
    <source>
        <dbReference type="ARBA" id="ARBA00022989"/>
    </source>
</evidence>
<evidence type="ECO:0000256" key="4">
    <source>
        <dbReference type="ARBA" id="ARBA00023136"/>
    </source>
</evidence>
<keyword evidence="2 6" id="KW-0812">Transmembrane</keyword>
<dbReference type="Proteomes" id="UP000281549">
    <property type="component" value="Unassembled WGS sequence"/>
</dbReference>
<evidence type="ECO:0000256" key="1">
    <source>
        <dbReference type="ARBA" id="ARBA00004141"/>
    </source>
</evidence>
<dbReference type="EMBL" id="ML005594">
    <property type="protein sequence ID" value="RKP18006.1"/>
    <property type="molecule type" value="Genomic_DNA"/>
</dbReference>
<name>A0A4P9YF16_ROZAC</name>
<accession>A0A4P9YF16</accession>
<comment type="subcellular location">
    <subcellularLocation>
        <location evidence="1">Membrane</location>
        <topology evidence="1">Multi-pass membrane protein</topology>
    </subcellularLocation>
</comment>
<protein>
    <submittedName>
        <fullName evidence="7">Uncharacterized protein</fullName>
    </submittedName>
</protein>
<evidence type="ECO:0000313" key="7">
    <source>
        <dbReference type="EMBL" id="RKP18006.1"/>
    </source>
</evidence>
<feature type="non-terminal residue" evidence="7">
    <location>
        <position position="1"/>
    </location>
</feature>
<keyword evidence="3 6" id="KW-1133">Transmembrane helix</keyword>
<evidence type="ECO:0000256" key="6">
    <source>
        <dbReference type="SAM" id="Phobius"/>
    </source>
</evidence>
<feature type="transmembrane region" description="Helical" evidence="6">
    <location>
        <begin position="70"/>
        <end position="90"/>
    </location>
</feature>
<dbReference type="PANTHER" id="PTHR43220">
    <property type="match status" value="1"/>
</dbReference>
<organism evidence="7 8">
    <name type="scientific">Rozella allomycis (strain CSF55)</name>
    <dbReference type="NCBI Taxonomy" id="988480"/>
    <lineage>
        <taxon>Eukaryota</taxon>
        <taxon>Fungi</taxon>
        <taxon>Fungi incertae sedis</taxon>
        <taxon>Cryptomycota</taxon>
        <taxon>Cryptomycota incertae sedis</taxon>
        <taxon>Rozella</taxon>
    </lineage>
</organism>
<comment type="similarity">
    <text evidence="5">Belongs to the TMEM41 family.</text>
</comment>
<feature type="transmembrane region" description="Helical" evidence="6">
    <location>
        <begin position="31"/>
        <end position="50"/>
    </location>
</feature>
<reference evidence="8" key="1">
    <citation type="journal article" date="2018" name="Nat. Microbiol.">
        <title>Leveraging single-cell genomics to expand the fungal tree of life.</title>
        <authorList>
            <person name="Ahrendt S.R."/>
            <person name="Quandt C.A."/>
            <person name="Ciobanu D."/>
            <person name="Clum A."/>
            <person name="Salamov A."/>
            <person name="Andreopoulos B."/>
            <person name="Cheng J.F."/>
            <person name="Woyke T."/>
            <person name="Pelin A."/>
            <person name="Henrissat B."/>
            <person name="Reynolds N.K."/>
            <person name="Benny G.L."/>
            <person name="Smith M.E."/>
            <person name="James T.Y."/>
            <person name="Grigoriev I.V."/>
        </authorList>
    </citation>
    <scope>NUCLEOTIDE SEQUENCE [LARGE SCALE GENOMIC DNA]</scope>
    <source>
        <strain evidence="8">CSF55</strain>
    </source>
</reference>
<keyword evidence="4 6" id="KW-0472">Membrane</keyword>
<evidence type="ECO:0000313" key="8">
    <source>
        <dbReference type="Proteomes" id="UP000281549"/>
    </source>
</evidence>
<dbReference type="InterPro" id="IPR045014">
    <property type="entry name" value="TM41A/B"/>
</dbReference>
<gene>
    <name evidence="7" type="ORF">ROZALSC1DRAFT_15671</name>
</gene>
<evidence type="ECO:0000256" key="2">
    <source>
        <dbReference type="ARBA" id="ARBA00022692"/>
    </source>
</evidence>
<dbReference type="GO" id="GO:0016020">
    <property type="term" value="C:membrane"/>
    <property type="evidence" value="ECO:0007669"/>
    <property type="project" value="UniProtKB-SubCell"/>
</dbReference>
<dbReference type="PANTHER" id="PTHR43220:SF18">
    <property type="entry name" value="TRANSMEMBRANE PROTEIN 41B"/>
    <property type="match status" value="1"/>
</dbReference>
<evidence type="ECO:0000256" key="5">
    <source>
        <dbReference type="ARBA" id="ARBA00025797"/>
    </source>
</evidence>
<dbReference type="AlphaFoldDB" id="A0A4P9YF16"/>
<proteinExistence type="inferred from homology"/>